<organism evidence="1 2">
    <name type="scientific">Candidatus Undinarchaeum marinum</name>
    <dbReference type="NCBI Taxonomy" id="2756141"/>
    <lineage>
        <taxon>Archaea</taxon>
        <taxon>Candidatus Undinarchaeota</taxon>
        <taxon>Candidatus Undinarchaeia</taxon>
        <taxon>Candidatus Undinarchaeales</taxon>
        <taxon>Candidatus Undinarchaeaceae</taxon>
        <taxon>Candidatus Undinarchaeum</taxon>
    </lineage>
</organism>
<accession>A0A832UQ63</accession>
<evidence type="ECO:0000313" key="2">
    <source>
        <dbReference type="Proteomes" id="UP000604391"/>
    </source>
</evidence>
<sequence length="83" mass="9265">MEESVKMSEPTMFVEVEVKCKNCDHLDKVHVPVVCGVDKTSSDKTLYCDLEGDLKDYAPDCKECGKKDYEVEKEPVFIGEGGS</sequence>
<dbReference type="Proteomes" id="UP000604391">
    <property type="component" value="Unassembled WGS sequence"/>
</dbReference>
<reference evidence="1 2" key="1">
    <citation type="journal article" name="Nat. Commun.">
        <title>Undinarchaeota illuminate DPANN phylogeny and the impact of gene transfer on archaeal evolution.</title>
        <authorList>
            <person name="Dombrowski N."/>
            <person name="Williams T.A."/>
            <person name="Sun J."/>
            <person name="Woodcroft B.J."/>
            <person name="Lee J.H."/>
            <person name="Minh B.Q."/>
            <person name="Rinke C."/>
            <person name="Spang A."/>
        </authorList>
    </citation>
    <scope>NUCLEOTIDE SEQUENCE [LARGE SCALE GENOMIC DNA]</scope>
    <source>
        <strain evidence="1">MAG_bin17</strain>
    </source>
</reference>
<gene>
    <name evidence="1" type="ORF">H1011_02975</name>
</gene>
<protein>
    <submittedName>
        <fullName evidence="1">Uncharacterized protein</fullName>
    </submittedName>
</protein>
<proteinExistence type="predicted"/>
<dbReference type="AlphaFoldDB" id="A0A832UQ63"/>
<keyword evidence="2" id="KW-1185">Reference proteome</keyword>
<name>A0A832UQ63_9ARCH</name>
<evidence type="ECO:0000313" key="1">
    <source>
        <dbReference type="EMBL" id="HIJ99761.1"/>
    </source>
</evidence>
<dbReference type="EMBL" id="DVAD01000015">
    <property type="protein sequence ID" value="HIJ99761.1"/>
    <property type="molecule type" value="Genomic_DNA"/>
</dbReference>
<comment type="caution">
    <text evidence="1">The sequence shown here is derived from an EMBL/GenBank/DDBJ whole genome shotgun (WGS) entry which is preliminary data.</text>
</comment>